<dbReference type="CDD" id="cd02947">
    <property type="entry name" value="TRX_family"/>
    <property type="match status" value="1"/>
</dbReference>
<organism evidence="6 7">
    <name type="scientific">Fasciolopsis buskii</name>
    <dbReference type="NCBI Taxonomy" id="27845"/>
    <lineage>
        <taxon>Eukaryota</taxon>
        <taxon>Metazoa</taxon>
        <taxon>Spiralia</taxon>
        <taxon>Lophotrochozoa</taxon>
        <taxon>Platyhelminthes</taxon>
        <taxon>Trematoda</taxon>
        <taxon>Digenea</taxon>
        <taxon>Plagiorchiida</taxon>
        <taxon>Echinostomata</taxon>
        <taxon>Echinostomatoidea</taxon>
        <taxon>Fasciolidae</taxon>
        <taxon>Fasciolopsis</taxon>
    </lineage>
</organism>
<dbReference type="GO" id="GO:0015035">
    <property type="term" value="F:protein-disulfide reductase activity"/>
    <property type="evidence" value="ECO:0007669"/>
    <property type="project" value="InterPro"/>
</dbReference>
<evidence type="ECO:0000256" key="2">
    <source>
        <dbReference type="PIRNR" id="PIRNR000077"/>
    </source>
</evidence>
<evidence type="ECO:0000256" key="4">
    <source>
        <dbReference type="PIRSR" id="PIRSR000077-4"/>
    </source>
</evidence>
<comment type="caution">
    <text evidence="6">The sequence shown here is derived from an EMBL/GenBank/DDBJ whole genome shotgun (WGS) entry which is preliminary data.</text>
</comment>
<gene>
    <name evidence="6" type="ORF">FBUS_05068</name>
</gene>
<proteinExistence type="inferred from homology"/>
<dbReference type="EMBL" id="LUCM01009559">
    <property type="protein sequence ID" value="KAA0186811.1"/>
    <property type="molecule type" value="Genomic_DNA"/>
</dbReference>
<feature type="domain" description="Thioredoxin" evidence="5">
    <location>
        <begin position="1"/>
        <end position="109"/>
    </location>
</feature>
<feature type="disulfide bond" description="Redox-active" evidence="4">
    <location>
        <begin position="36"/>
        <end position="39"/>
    </location>
</feature>
<accession>A0A8E0VHW8</accession>
<dbReference type="AlphaFoldDB" id="A0A8E0VHW8"/>
<dbReference type="PIRSF" id="PIRSF000077">
    <property type="entry name" value="Thioredoxin"/>
    <property type="match status" value="1"/>
</dbReference>
<evidence type="ECO:0000256" key="1">
    <source>
        <dbReference type="ARBA" id="ARBA00023157"/>
    </source>
</evidence>
<feature type="site" description="Contributes to redox potential value" evidence="3">
    <location>
        <position position="37"/>
    </location>
</feature>
<dbReference type="PROSITE" id="PS00194">
    <property type="entry name" value="THIOREDOXIN_1"/>
    <property type="match status" value="1"/>
</dbReference>
<dbReference type="Proteomes" id="UP000728185">
    <property type="component" value="Unassembled WGS sequence"/>
</dbReference>
<dbReference type="PROSITE" id="PS51352">
    <property type="entry name" value="THIOREDOXIN_2"/>
    <property type="match status" value="1"/>
</dbReference>
<dbReference type="OrthoDB" id="2121326at2759"/>
<dbReference type="Pfam" id="PF00085">
    <property type="entry name" value="Thioredoxin"/>
    <property type="match status" value="1"/>
</dbReference>
<evidence type="ECO:0000313" key="7">
    <source>
        <dbReference type="Proteomes" id="UP000728185"/>
    </source>
</evidence>
<feature type="site" description="Deprotonates C-terminal active site Cys" evidence="3">
    <location>
        <position position="30"/>
    </location>
</feature>
<dbReference type="InterPro" id="IPR036249">
    <property type="entry name" value="Thioredoxin-like_sf"/>
</dbReference>
<dbReference type="SUPFAM" id="SSF52833">
    <property type="entry name" value="Thioredoxin-like"/>
    <property type="match status" value="1"/>
</dbReference>
<feature type="active site" description="Nucleophile" evidence="3">
    <location>
        <position position="36"/>
    </location>
</feature>
<sequence length="109" mass="12668">MISQQQSPPSRKNQLENTVATCLNILLVIDFHSQWCEPCRKMGPVFSRMEKQYPKVKFVQVDVDAYSGISDAFGIEFMPTFVFIRNRKKIAQFSGANEKHLRTEIERLK</sequence>
<dbReference type="Gene3D" id="3.40.30.10">
    <property type="entry name" value="Glutaredoxin"/>
    <property type="match status" value="1"/>
</dbReference>
<keyword evidence="1 4" id="KW-1015">Disulfide bond</keyword>
<reference evidence="6" key="1">
    <citation type="submission" date="2019-05" db="EMBL/GenBank/DDBJ databases">
        <title>Annotation for the trematode Fasciolopsis buski.</title>
        <authorList>
            <person name="Choi Y.-J."/>
        </authorList>
    </citation>
    <scope>NUCLEOTIDE SEQUENCE</scope>
    <source>
        <strain evidence="6">HT</strain>
        <tissue evidence="6">Whole worm</tissue>
    </source>
</reference>
<keyword evidence="4" id="KW-0676">Redox-active center</keyword>
<feature type="active site" description="Nucleophile" evidence="3">
    <location>
        <position position="39"/>
    </location>
</feature>
<feature type="site" description="Contributes to redox potential value" evidence="3">
    <location>
        <position position="38"/>
    </location>
</feature>
<evidence type="ECO:0000256" key="3">
    <source>
        <dbReference type="PIRSR" id="PIRSR000077-1"/>
    </source>
</evidence>
<keyword evidence="7" id="KW-1185">Reference proteome</keyword>
<protein>
    <recommendedName>
        <fullName evidence="2">Thioredoxin</fullName>
    </recommendedName>
</protein>
<dbReference type="InterPro" id="IPR005746">
    <property type="entry name" value="Thioredoxin"/>
</dbReference>
<name>A0A8E0VHW8_9TREM</name>
<dbReference type="InterPro" id="IPR013766">
    <property type="entry name" value="Thioredoxin_domain"/>
</dbReference>
<evidence type="ECO:0000259" key="5">
    <source>
        <dbReference type="PROSITE" id="PS51352"/>
    </source>
</evidence>
<dbReference type="PANTHER" id="PTHR46115">
    <property type="entry name" value="THIOREDOXIN-LIKE PROTEIN 1"/>
    <property type="match status" value="1"/>
</dbReference>
<evidence type="ECO:0000313" key="6">
    <source>
        <dbReference type="EMBL" id="KAA0186811.1"/>
    </source>
</evidence>
<dbReference type="InterPro" id="IPR017937">
    <property type="entry name" value="Thioredoxin_CS"/>
</dbReference>
<comment type="similarity">
    <text evidence="2">Belongs to the thioredoxin family.</text>
</comment>